<sequence length="207" mass="21994">MESMSSKREMELRNAAQAQGKPFDMTNVKEKLVQAEKPSISEFQSSLLADADVAKRIANALDTKNTANFVTLIQHCSGVVLTSGIGKSGIVAERLSASLASTGTPSHYVHAAEWTHGDLGRARNGDVAVFLSHSGNTKECVAAAQLLKDRGITVLSIVGKYDCGLRAWSDALINYGVAGTIQDSIGGAPTRSIVVQVSYIAQIYNIL</sequence>
<dbReference type="GO" id="GO:0016853">
    <property type="term" value="F:isomerase activity"/>
    <property type="evidence" value="ECO:0007669"/>
    <property type="project" value="UniProtKB-KW"/>
</dbReference>
<dbReference type="InterPro" id="IPR050986">
    <property type="entry name" value="GutQ/KpsF_isomerases"/>
</dbReference>
<dbReference type="PANTHER" id="PTHR42745">
    <property type="match status" value="1"/>
</dbReference>
<proteinExistence type="predicted"/>
<dbReference type="InterPro" id="IPR046348">
    <property type="entry name" value="SIS_dom_sf"/>
</dbReference>
<dbReference type="PROSITE" id="PS51464">
    <property type="entry name" value="SIS"/>
    <property type="match status" value="1"/>
</dbReference>
<dbReference type="InterPro" id="IPR001347">
    <property type="entry name" value="SIS_dom"/>
</dbReference>
<dbReference type="Gene3D" id="3.40.50.10490">
    <property type="entry name" value="Glucose-6-phosphate isomerase like protein, domain 1"/>
    <property type="match status" value="1"/>
</dbReference>
<dbReference type="PANTHER" id="PTHR42745:SF1">
    <property type="entry name" value="ARABINOSE 5-PHOSPHATE ISOMERASE KDSD"/>
    <property type="match status" value="1"/>
</dbReference>
<evidence type="ECO:0000313" key="3">
    <source>
        <dbReference type="Proteomes" id="UP001152795"/>
    </source>
</evidence>
<keyword evidence="2" id="KW-0413">Isomerase</keyword>
<dbReference type="AlphaFoldDB" id="A0A7D9JQD2"/>
<accession>A0A7D9JQD2</accession>
<dbReference type="EMBL" id="CACRXK020019311">
    <property type="protein sequence ID" value="CAB4033510.1"/>
    <property type="molecule type" value="Genomic_DNA"/>
</dbReference>
<dbReference type="GO" id="GO:1901135">
    <property type="term" value="P:carbohydrate derivative metabolic process"/>
    <property type="evidence" value="ECO:0007669"/>
    <property type="project" value="InterPro"/>
</dbReference>
<dbReference type="Pfam" id="PF01380">
    <property type="entry name" value="SIS"/>
    <property type="match status" value="1"/>
</dbReference>
<gene>
    <name evidence="2" type="ORF">PACLA_8A070270</name>
</gene>
<comment type="caution">
    <text evidence="2">The sequence shown here is derived from an EMBL/GenBank/DDBJ whole genome shotgun (WGS) entry which is preliminary data.</text>
</comment>
<dbReference type="SUPFAM" id="SSF53697">
    <property type="entry name" value="SIS domain"/>
    <property type="match status" value="1"/>
</dbReference>
<dbReference type="GO" id="GO:0097367">
    <property type="term" value="F:carbohydrate derivative binding"/>
    <property type="evidence" value="ECO:0007669"/>
    <property type="project" value="InterPro"/>
</dbReference>
<evidence type="ECO:0000313" key="2">
    <source>
        <dbReference type="EMBL" id="CAB4033510.1"/>
    </source>
</evidence>
<keyword evidence="3" id="KW-1185">Reference proteome</keyword>
<name>A0A7D9JQD2_PARCT</name>
<feature type="region of interest" description="Disordered" evidence="1">
    <location>
        <begin position="1"/>
        <end position="23"/>
    </location>
</feature>
<dbReference type="Proteomes" id="UP001152795">
    <property type="component" value="Unassembled WGS sequence"/>
</dbReference>
<organism evidence="2 3">
    <name type="scientific">Paramuricea clavata</name>
    <name type="common">Red gorgonian</name>
    <name type="synonym">Violescent sea-whip</name>
    <dbReference type="NCBI Taxonomy" id="317549"/>
    <lineage>
        <taxon>Eukaryota</taxon>
        <taxon>Metazoa</taxon>
        <taxon>Cnidaria</taxon>
        <taxon>Anthozoa</taxon>
        <taxon>Octocorallia</taxon>
        <taxon>Malacalcyonacea</taxon>
        <taxon>Plexauridae</taxon>
        <taxon>Paramuricea</taxon>
    </lineage>
</organism>
<protein>
    <submittedName>
        <fullName evidence="2">Family sugar-phosphate isomerase</fullName>
    </submittedName>
</protein>
<reference evidence="2" key="1">
    <citation type="submission" date="2020-04" db="EMBL/GenBank/DDBJ databases">
        <authorList>
            <person name="Alioto T."/>
            <person name="Alioto T."/>
            <person name="Gomez Garrido J."/>
        </authorList>
    </citation>
    <scope>NUCLEOTIDE SEQUENCE</scope>
    <source>
        <strain evidence="2">A484AB</strain>
    </source>
</reference>
<dbReference type="OrthoDB" id="5971303at2759"/>
<evidence type="ECO:0000256" key="1">
    <source>
        <dbReference type="SAM" id="MobiDB-lite"/>
    </source>
</evidence>
<feature type="compositionally biased region" description="Basic and acidic residues" evidence="1">
    <location>
        <begin position="1"/>
        <end position="12"/>
    </location>
</feature>